<dbReference type="Proteomes" id="UP000030016">
    <property type="component" value="Unassembled WGS sequence"/>
</dbReference>
<name>A0AA88ZKE3_CLONO</name>
<dbReference type="AlphaFoldDB" id="A0AA88ZKE3"/>
<evidence type="ECO:0000313" key="2">
    <source>
        <dbReference type="Proteomes" id="UP000030016"/>
    </source>
</evidence>
<proteinExistence type="predicted"/>
<evidence type="ECO:0000313" key="1">
    <source>
        <dbReference type="EMBL" id="KGN00750.1"/>
    </source>
</evidence>
<accession>A0AA88ZKE3</accession>
<organism evidence="1 2">
    <name type="scientific">Clostridium novyi A str. 4570</name>
    <dbReference type="NCBI Taxonomy" id="1444290"/>
    <lineage>
        <taxon>Bacteria</taxon>
        <taxon>Bacillati</taxon>
        <taxon>Bacillota</taxon>
        <taxon>Clostridia</taxon>
        <taxon>Eubacteriales</taxon>
        <taxon>Clostridiaceae</taxon>
        <taxon>Clostridium</taxon>
    </lineage>
</organism>
<gene>
    <name evidence="1" type="ORF">Z969_09525</name>
</gene>
<dbReference type="RefSeq" id="WP_039250677.1">
    <property type="nucleotide sequence ID" value="NZ_JDRX01000030.1"/>
</dbReference>
<dbReference type="EMBL" id="JDRX01000030">
    <property type="protein sequence ID" value="KGN00750.1"/>
    <property type="molecule type" value="Genomic_DNA"/>
</dbReference>
<reference evidence="1 2" key="1">
    <citation type="submission" date="2014-01" db="EMBL/GenBank/DDBJ databases">
        <title>Plasmidome dynamics in the species complex Clostridium novyi sensu lato converts strains of independent lineages into distinctly different pathogens.</title>
        <authorList>
            <person name="Skarin H."/>
            <person name="Segerman B."/>
        </authorList>
    </citation>
    <scope>NUCLEOTIDE SEQUENCE [LARGE SCALE GENOMIC DNA]</scope>
    <source>
        <strain evidence="1 2">4570</strain>
    </source>
</reference>
<comment type="caution">
    <text evidence="1">The sequence shown here is derived from an EMBL/GenBank/DDBJ whole genome shotgun (WGS) entry which is preliminary data.</text>
</comment>
<protein>
    <submittedName>
        <fullName evidence="1">Uncharacterized protein</fullName>
    </submittedName>
</protein>
<sequence>MDKQKGEINIMIIYVNLVANENDKPALRVISAENEKEELMIKDILLTTGFGVFKANNLLRAIAPGIDVKFENFTQYNKLIQDVNDNLEGVI</sequence>